<evidence type="ECO:0000256" key="1">
    <source>
        <dbReference type="ARBA" id="ARBA00022737"/>
    </source>
</evidence>
<dbReference type="GO" id="GO:0003723">
    <property type="term" value="F:RNA binding"/>
    <property type="evidence" value="ECO:0007669"/>
    <property type="project" value="InterPro"/>
</dbReference>
<keyword evidence="5" id="KW-1185">Reference proteome</keyword>
<dbReference type="PANTHER" id="PTHR47926:SF500">
    <property type="entry name" value="REPEAT-CONTAINING PROTEIN, PUTATIVE-RELATED"/>
    <property type="match status" value="1"/>
</dbReference>
<dbReference type="Pfam" id="PF13041">
    <property type="entry name" value="PPR_2"/>
    <property type="match status" value="1"/>
</dbReference>
<organism evidence="4 5">
    <name type="scientific">Ensete ventricosum</name>
    <name type="common">Abyssinian banana</name>
    <name type="synonym">Musa ensete</name>
    <dbReference type="NCBI Taxonomy" id="4639"/>
    <lineage>
        <taxon>Eukaryota</taxon>
        <taxon>Viridiplantae</taxon>
        <taxon>Streptophyta</taxon>
        <taxon>Embryophyta</taxon>
        <taxon>Tracheophyta</taxon>
        <taxon>Spermatophyta</taxon>
        <taxon>Magnoliopsida</taxon>
        <taxon>Liliopsida</taxon>
        <taxon>Zingiberales</taxon>
        <taxon>Musaceae</taxon>
        <taxon>Ensete</taxon>
    </lineage>
</organism>
<feature type="repeat" description="PPR" evidence="2">
    <location>
        <begin position="135"/>
        <end position="169"/>
    </location>
</feature>
<dbReference type="EMBL" id="JAQQAF010000004">
    <property type="protein sequence ID" value="KAJ8493984.1"/>
    <property type="molecule type" value="Genomic_DNA"/>
</dbReference>
<dbReference type="NCBIfam" id="TIGR00756">
    <property type="entry name" value="PPR"/>
    <property type="match status" value="2"/>
</dbReference>
<sequence length="341" mass="36941">MRPETIPTVSSLLKSCARPSHLKQAHARIPTILSASSTPPSCSSTPSAAPPPSSSTWLSRPAPSETASTSLSASTPPSSPPDKFTFPFALRSCAALSVSGCSSGLFVAAALVDMYSKWQMFFCARQMFDKMASRDLVCWTSMISGYAHNGLTVETLDFFQLMQLSSVKPNRVSLLSSLACGCLGALRGGGYFHCLAIKTRFKHYVLVATAVIDMHAKCGSLELARLVFDRIDSKNVVCWSMMVASFRYHGLAREAISTFDNMVDDGVMPNAATFTSLLSACSHSGLSEEGRSLILTFALLDVDDESTEIALSYHSERLAIVFDANHFHHFEGGICSCHDHW</sequence>
<evidence type="ECO:0000313" key="4">
    <source>
        <dbReference type="EMBL" id="KAJ8493984.1"/>
    </source>
</evidence>
<dbReference type="FunFam" id="1.25.40.10:FF:000144">
    <property type="entry name" value="Pentatricopeptide repeat-containing protein, mitochondrial"/>
    <property type="match status" value="1"/>
</dbReference>
<evidence type="ECO:0008006" key="6">
    <source>
        <dbReference type="Google" id="ProtNLM"/>
    </source>
</evidence>
<dbReference type="PROSITE" id="PS51375">
    <property type="entry name" value="PPR"/>
    <property type="match status" value="2"/>
</dbReference>
<dbReference type="Gene3D" id="1.25.40.10">
    <property type="entry name" value="Tetratricopeptide repeat domain"/>
    <property type="match status" value="2"/>
</dbReference>
<gene>
    <name evidence="4" type="ORF">OPV22_015705</name>
</gene>
<dbReference type="Pfam" id="PF01535">
    <property type="entry name" value="PPR"/>
    <property type="match status" value="1"/>
</dbReference>
<dbReference type="AlphaFoldDB" id="A0AAV8PTJ2"/>
<dbReference type="InterPro" id="IPR046960">
    <property type="entry name" value="PPR_At4g14850-like_plant"/>
</dbReference>
<proteinExistence type="predicted"/>
<name>A0AAV8PTJ2_ENSVE</name>
<dbReference type="InterPro" id="IPR002885">
    <property type="entry name" value="PPR_rpt"/>
</dbReference>
<dbReference type="InterPro" id="IPR011990">
    <property type="entry name" value="TPR-like_helical_dom_sf"/>
</dbReference>
<evidence type="ECO:0000256" key="2">
    <source>
        <dbReference type="PROSITE-ProRule" id="PRU00708"/>
    </source>
</evidence>
<reference evidence="4 5" key="1">
    <citation type="submission" date="2022-12" db="EMBL/GenBank/DDBJ databases">
        <title>Chromosome-scale assembly of the Ensete ventricosum genome.</title>
        <authorList>
            <person name="Dussert Y."/>
            <person name="Stocks J."/>
            <person name="Wendawek A."/>
            <person name="Woldeyes F."/>
            <person name="Nichols R.A."/>
            <person name="Borrell J.S."/>
        </authorList>
    </citation>
    <scope>NUCLEOTIDE SEQUENCE [LARGE SCALE GENOMIC DNA]</scope>
    <source>
        <strain evidence="5">cv. Maze</strain>
        <tissue evidence="4">Seeds</tissue>
    </source>
</reference>
<feature type="repeat" description="PPR" evidence="2">
    <location>
        <begin position="235"/>
        <end position="269"/>
    </location>
</feature>
<dbReference type="GO" id="GO:0009451">
    <property type="term" value="P:RNA modification"/>
    <property type="evidence" value="ECO:0007669"/>
    <property type="project" value="InterPro"/>
</dbReference>
<dbReference type="PANTHER" id="PTHR47926">
    <property type="entry name" value="PENTATRICOPEPTIDE REPEAT-CONTAINING PROTEIN"/>
    <property type="match status" value="1"/>
</dbReference>
<feature type="region of interest" description="Disordered" evidence="3">
    <location>
        <begin position="35"/>
        <end position="79"/>
    </location>
</feature>
<protein>
    <recommendedName>
        <fullName evidence="6">Pentatricopeptide repeat-containing protein</fullName>
    </recommendedName>
</protein>
<dbReference type="Proteomes" id="UP001222027">
    <property type="component" value="Unassembled WGS sequence"/>
</dbReference>
<accession>A0AAV8PTJ2</accession>
<keyword evidence="1" id="KW-0677">Repeat</keyword>
<evidence type="ECO:0000256" key="3">
    <source>
        <dbReference type="SAM" id="MobiDB-lite"/>
    </source>
</evidence>
<feature type="compositionally biased region" description="Low complexity" evidence="3">
    <location>
        <begin position="35"/>
        <end position="47"/>
    </location>
</feature>
<evidence type="ECO:0000313" key="5">
    <source>
        <dbReference type="Proteomes" id="UP001222027"/>
    </source>
</evidence>
<feature type="compositionally biased region" description="Low complexity" evidence="3">
    <location>
        <begin position="61"/>
        <end position="76"/>
    </location>
</feature>
<comment type="caution">
    <text evidence="4">The sequence shown here is derived from an EMBL/GenBank/DDBJ whole genome shotgun (WGS) entry which is preliminary data.</text>
</comment>